<feature type="chain" id="PRO_5021728241" evidence="1">
    <location>
        <begin position="25"/>
        <end position="336"/>
    </location>
</feature>
<name>A0A562RE00_9BURK</name>
<organism evidence="3 4">
    <name type="scientific">Pseudoduganella lurida</name>
    <dbReference type="NCBI Taxonomy" id="1036180"/>
    <lineage>
        <taxon>Bacteria</taxon>
        <taxon>Pseudomonadati</taxon>
        <taxon>Pseudomonadota</taxon>
        <taxon>Betaproteobacteria</taxon>
        <taxon>Burkholderiales</taxon>
        <taxon>Oxalobacteraceae</taxon>
        <taxon>Telluria group</taxon>
        <taxon>Pseudoduganella</taxon>
    </lineage>
</organism>
<evidence type="ECO:0000313" key="4">
    <source>
        <dbReference type="Proteomes" id="UP000318431"/>
    </source>
</evidence>
<feature type="domain" description="Spore coat protein U/FanG" evidence="2">
    <location>
        <begin position="200"/>
        <end position="333"/>
    </location>
</feature>
<protein>
    <submittedName>
        <fullName evidence="3">Spore coat protein U-like protein</fullName>
    </submittedName>
</protein>
<keyword evidence="3" id="KW-0167">Capsid protein</keyword>
<dbReference type="InterPro" id="IPR053167">
    <property type="entry name" value="Spore_coat_component"/>
</dbReference>
<sequence>MKLPFRYLFLSLLALLLFCGAARADSCTAAMTDVNFGTVSPVAGGDYYANGTLTVTCTWTQLGALGAVLSPNASICINAGVGGGGTAITARAMAAGSGRLPYNLFRDSSYAATSVWGSGAVAGTQPVVTTIGGLPNLGSLTQTFTIYGRISAADLAGVPTIGGADTPYVADFAGFGTVQYAFYGVLVPTVDCKTGASTSFAFKAKANVTNNCYISASPLAFAADTRVLTSAKRTVGSLSVQCTANNPYQIALNGGIVSGNPAARQMRNATTGEKVTYEISSTLDGPLWGDGTGGTSMTTGTGSGGMQTLRMYGRVPVQRTPSPGSYKDTVTATIYF</sequence>
<evidence type="ECO:0000313" key="3">
    <source>
        <dbReference type="EMBL" id="TWI67299.1"/>
    </source>
</evidence>
<evidence type="ECO:0000259" key="2">
    <source>
        <dbReference type="Pfam" id="PF05229"/>
    </source>
</evidence>
<dbReference type="Proteomes" id="UP000318431">
    <property type="component" value="Unassembled WGS sequence"/>
</dbReference>
<reference evidence="3 4" key="1">
    <citation type="journal article" date="2015" name="Stand. Genomic Sci.">
        <title>Genomic Encyclopedia of Bacterial and Archaeal Type Strains, Phase III: the genomes of soil and plant-associated and newly described type strains.</title>
        <authorList>
            <person name="Whitman W.B."/>
            <person name="Woyke T."/>
            <person name="Klenk H.P."/>
            <person name="Zhou Y."/>
            <person name="Lilburn T.G."/>
            <person name="Beck B.J."/>
            <person name="De Vos P."/>
            <person name="Vandamme P."/>
            <person name="Eisen J.A."/>
            <person name="Garrity G."/>
            <person name="Hugenholtz P."/>
            <person name="Kyrpides N.C."/>
        </authorList>
    </citation>
    <scope>NUCLEOTIDE SEQUENCE [LARGE SCALE GENOMIC DNA]</scope>
    <source>
        <strain evidence="3 4">CGMCC 1.10822</strain>
    </source>
</reference>
<dbReference type="Pfam" id="PF05229">
    <property type="entry name" value="SCPU"/>
    <property type="match status" value="2"/>
</dbReference>
<dbReference type="SMART" id="SM00972">
    <property type="entry name" value="SCPU"/>
    <property type="match status" value="2"/>
</dbReference>
<keyword evidence="1" id="KW-0732">Signal</keyword>
<accession>A0A562RE00</accession>
<dbReference type="OrthoDB" id="8751277at2"/>
<dbReference type="PANTHER" id="PTHR37089">
    <property type="entry name" value="PROTEIN U-RELATED"/>
    <property type="match status" value="1"/>
</dbReference>
<comment type="caution">
    <text evidence="3">The sequence shown here is derived from an EMBL/GenBank/DDBJ whole genome shotgun (WGS) entry which is preliminary data.</text>
</comment>
<proteinExistence type="predicted"/>
<feature type="signal peptide" evidence="1">
    <location>
        <begin position="1"/>
        <end position="24"/>
    </location>
</feature>
<dbReference type="RefSeq" id="WP_145648110.1">
    <property type="nucleotide sequence ID" value="NZ_VLLB01000002.1"/>
</dbReference>
<dbReference type="InterPro" id="IPR007893">
    <property type="entry name" value="Spore_coat_U/FanG"/>
</dbReference>
<keyword evidence="4" id="KW-1185">Reference proteome</keyword>
<feature type="domain" description="Spore coat protein U/FanG" evidence="2">
    <location>
        <begin position="21"/>
        <end position="153"/>
    </location>
</feature>
<evidence type="ECO:0000256" key="1">
    <source>
        <dbReference type="SAM" id="SignalP"/>
    </source>
</evidence>
<dbReference type="AlphaFoldDB" id="A0A562RE00"/>
<keyword evidence="3" id="KW-0946">Virion</keyword>
<dbReference type="PANTHER" id="PTHR37089:SF4">
    <property type="entry name" value="EXPORTED PROTEIN"/>
    <property type="match status" value="1"/>
</dbReference>
<gene>
    <name evidence="3" type="ORF">IP91_01412</name>
</gene>
<dbReference type="EMBL" id="VLLB01000002">
    <property type="protein sequence ID" value="TWI67299.1"/>
    <property type="molecule type" value="Genomic_DNA"/>
</dbReference>